<proteinExistence type="predicted"/>
<keyword evidence="2" id="KW-0732">Signal</keyword>
<feature type="chain" id="PRO_5020578260" evidence="2">
    <location>
        <begin position="16"/>
        <end position="313"/>
    </location>
</feature>
<dbReference type="Proteomes" id="UP000295301">
    <property type="component" value="Unassembled WGS sequence"/>
</dbReference>
<evidence type="ECO:0000256" key="1">
    <source>
        <dbReference type="SAM" id="MobiDB-lite"/>
    </source>
</evidence>
<evidence type="ECO:0000313" key="3">
    <source>
        <dbReference type="EMBL" id="TDK47421.1"/>
    </source>
</evidence>
<dbReference type="OrthoDB" id="9933614at2"/>
<dbReference type="AlphaFoldDB" id="A0A4R5V6I8"/>
<comment type="caution">
    <text evidence="3">The sequence shown here is derived from an EMBL/GenBank/DDBJ whole genome shotgun (WGS) entry which is preliminary data.</text>
</comment>
<feature type="region of interest" description="Disordered" evidence="1">
    <location>
        <begin position="276"/>
        <end position="298"/>
    </location>
</feature>
<sequence>MVGFFALLMAGGALLALSGVMDDDAAPDPAGDGGGDGETWDGDEIRVTELGSEPELIVPEEIDDSAFPGSDLSGYAGSSADELIETNTSDDTYQLIDGGGGDDVVEAGMGDMVDLRSEDEETGDDIEGEEGDLLTVSVSQDDLDAAPQLSVFEYLSGGKGVDVSDGDIPIFQARLGSGDSLDIELPDGAGGSVHVVEDEVTTYIGGTASSGAQLESFSGRVLYVPEGKSLPEGLRSQEDYFFFSGIDDSELPFDALDGVRLLGRIDLGEELLEGWLDDTTEPPDPDEPVPPNYTLGYDHRVDMPTLTVGGRGV</sequence>
<reference evidence="3 4" key="1">
    <citation type="submission" date="2019-03" db="EMBL/GenBank/DDBJ databases">
        <title>Ruegeria lutea sp. nov., a novel strain, isolated from marine sediment, the Masan Bay, South Korea.</title>
        <authorList>
            <person name="Kim J."/>
            <person name="Kim D.-Y."/>
            <person name="Lee S.-S."/>
        </authorList>
    </citation>
    <scope>NUCLEOTIDE SEQUENCE [LARGE SCALE GENOMIC DNA]</scope>
    <source>
        <strain evidence="3 4">318-1</strain>
    </source>
</reference>
<feature type="compositionally biased region" description="Acidic residues" evidence="1">
    <location>
        <begin position="276"/>
        <end position="287"/>
    </location>
</feature>
<dbReference type="RefSeq" id="WP_133359814.1">
    <property type="nucleotide sequence ID" value="NZ_SMUV01000065.1"/>
</dbReference>
<name>A0A4R5V6I8_9RHOB</name>
<accession>A0A4R5V6I8</accession>
<feature type="signal peptide" evidence="2">
    <location>
        <begin position="1"/>
        <end position="15"/>
    </location>
</feature>
<evidence type="ECO:0000313" key="4">
    <source>
        <dbReference type="Proteomes" id="UP000295301"/>
    </source>
</evidence>
<organism evidence="3 4">
    <name type="scientific">Antarcticimicrobium luteum</name>
    <dbReference type="NCBI Taxonomy" id="2547397"/>
    <lineage>
        <taxon>Bacteria</taxon>
        <taxon>Pseudomonadati</taxon>
        <taxon>Pseudomonadota</taxon>
        <taxon>Alphaproteobacteria</taxon>
        <taxon>Rhodobacterales</taxon>
        <taxon>Paracoccaceae</taxon>
        <taxon>Antarcticimicrobium</taxon>
    </lineage>
</organism>
<protein>
    <submittedName>
        <fullName evidence="3">Uncharacterized protein</fullName>
    </submittedName>
</protein>
<keyword evidence="4" id="KW-1185">Reference proteome</keyword>
<dbReference type="EMBL" id="SMUV01000065">
    <property type="protein sequence ID" value="TDK47421.1"/>
    <property type="molecule type" value="Genomic_DNA"/>
</dbReference>
<gene>
    <name evidence="3" type="ORF">E1832_11085</name>
</gene>
<evidence type="ECO:0000256" key="2">
    <source>
        <dbReference type="SAM" id="SignalP"/>
    </source>
</evidence>